<accession>A0A4V1EGZ0</accession>
<dbReference type="AlphaFoldDB" id="A0A4V1EGZ0"/>
<evidence type="ECO:0000313" key="2">
    <source>
        <dbReference type="Proteomes" id="UP000298656"/>
    </source>
</evidence>
<reference evidence="1 2" key="1">
    <citation type="submission" date="2019-05" db="EMBL/GenBank/DDBJ databases">
        <title>Burkholderia sp. DHOD12, isolated from subtropical forest soil.</title>
        <authorList>
            <person name="Gao Z.-H."/>
            <person name="Qiu L.-H."/>
        </authorList>
    </citation>
    <scope>NUCLEOTIDE SEQUENCE [LARGE SCALE GENOMIC DNA]</scope>
    <source>
        <strain evidence="1 2">DHOD12</strain>
    </source>
</reference>
<dbReference type="Proteomes" id="UP000298656">
    <property type="component" value="Chromosome 1"/>
</dbReference>
<sequence>MKSSAMCIPATPRGVTLFSITVAAHMLSGNGLKISTLLQFFGRADANIVSCLGASACLAESMGIVEDAKDLMCHAGLFGFYASAMSEARAEAWLTEMRSKAFDGPKPQQFITGMPQQKLVKRDMYCCRLCMQDDEAQFGLAFWHTVHQIPGIYHCPTHREQLLGACLGCGRSQGSEREWNLPASSCPHCGSRGFAAVPHSGSLGYARHLSLVQQVCNGDGEFLRPAARANLFTNAFGRDADCNVKVITHRLLGMWECTSLEELSAALGTKITSRFIDKAVRGAHTGVNPIAQLALVAVAETMIDAQRRQDTETCRPVDVMSQTAFTYSLAGLEAALEVSGLPVALADKLSRGFSLTKMSADEGIPYPRLRRQLGRVFERSIDELIVAANDDAVAQALKGNLQAVANKLCGPLRRNNVFRRRDSAEGLEELRIMNRSKVERYLEQGVRTRKQLHYKNSDLGDWCRQFDSEWFQAVLPAIPQSERRGVGRRKGGRNLVTRSVRRNSEGKLVDKCSDPPNLE</sequence>
<proteinExistence type="predicted"/>
<protein>
    <recommendedName>
        <fullName evidence="3">TniQ family protein</fullName>
    </recommendedName>
</protein>
<evidence type="ECO:0000313" key="1">
    <source>
        <dbReference type="EMBL" id="QCP48440.1"/>
    </source>
</evidence>
<dbReference type="EMBL" id="CP040077">
    <property type="protein sequence ID" value="QCP48440.1"/>
    <property type="molecule type" value="Genomic_DNA"/>
</dbReference>
<dbReference type="OrthoDB" id="9013038at2"/>
<organism evidence="1 2">
    <name type="scientific">Trinickia violacea</name>
    <dbReference type="NCBI Taxonomy" id="2571746"/>
    <lineage>
        <taxon>Bacteria</taxon>
        <taxon>Pseudomonadati</taxon>
        <taxon>Pseudomonadota</taxon>
        <taxon>Betaproteobacteria</taxon>
        <taxon>Burkholderiales</taxon>
        <taxon>Burkholderiaceae</taxon>
        <taxon>Trinickia</taxon>
    </lineage>
</organism>
<name>A0A4V1EGZ0_9BURK</name>
<keyword evidence="2" id="KW-1185">Reference proteome</keyword>
<dbReference type="KEGG" id="tvl:FAZ95_04085"/>
<evidence type="ECO:0008006" key="3">
    <source>
        <dbReference type="Google" id="ProtNLM"/>
    </source>
</evidence>
<dbReference type="RefSeq" id="WP_137331281.1">
    <property type="nucleotide sequence ID" value="NZ_CP040077.1"/>
</dbReference>
<gene>
    <name evidence="1" type="ORF">FAZ95_04085</name>
</gene>